<dbReference type="EMBL" id="HBGE01058189">
    <property type="protein sequence ID" value="CAD9157879.1"/>
    <property type="molecule type" value="Transcribed_RNA"/>
</dbReference>
<name>A0A6T9M824_ALECA</name>
<evidence type="ECO:0000313" key="1">
    <source>
        <dbReference type="EMBL" id="CAD9157875.1"/>
    </source>
</evidence>
<sequence length="131" mass="13479">MLCRESCMNGCLTPLVSMWEKPHAAETITVTNPTSNAEAPVRRALDCGSCGVVGTTVVTDTADTPIVPVETVEMFGTACTAANACEESVDAEVVTEELKAAAVVPAGGVIVTSARTEPADNWTCTSASVIC</sequence>
<reference evidence="2" key="1">
    <citation type="submission" date="2021-01" db="EMBL/GenBank/DDBJ databases">
        <authorList>
            <person name="Corre E."/>
            <person name="Pelletier E."/>
            <person name="Niang G."/>
            <person name="Scheremetjew M."/>
            <person name="Finn R."/>
            <person name="Kale V."/>
            <person name="Holt S."/>
            <person name="Cochrane G."/>
            <person name="Meng A."/>
            <person name="Brown T."/>
            <person name="Cohen L."/>
        </authorList>
    </citation>
    <scope>NUCLEOTIDE SEQUENCE</scope>
    <source>
        <strain evidence="2">OF101</strain>
    </source>
</reference>
<dbReference type="EMBL" id="HBGE01058186">
    <property type="protein sequence ID" value="CAD9157875.1"/>
    <property type="molecule type" value="Transcribed_RNA"/>
</dbReference>
<gene>
    <name evidence="1" type="ORF">ACAT0790_LOCUS34979</name>
    <name evidence="2" type="ORF">ACAT0790_LOCUS34981</name>
</gene>
<accession>A0A6T9M824</accession>
<protein>
    <submittedName>
        <fullName evidence="2">Uncharacterized protein</fullName>
    </submittedName>
</protein>
<organism evidence="2">
    <name type="scientific">Alexandrium catenella</name>
    <name type="common">Red tide dinoflagellate</name>
    <name type="synonym">Gonyaulax catenella</name>
    <dbReference type="NCBI Taxonomy" id="2925"/>
    <lineage>
        <taxon>Eukaryota</taxon>
        <taxon>Sar</taxon>
        <taxon>Alveolata</taxon>
        <taxon>Dinophyceae</taxon>
        <taxon>Gonyaulacales</taxon>
        <taxon>Pyrocystaceae</taxon>
        <taxon>Alexandrium</taxon>
    </lineage>
</organism>
<dbReference type="AlphaFoldDB" id="A0A6T9M824"/>
<evidence type="ECO:0000313" key="2">
    <source>
        <dbReference type="EMBL" id="CAD9157879.1"/>
    </source>
</evidence>
<proteinExistence type="predicted"/>